<dbReference type="PROSITE" id="PS50106">
    <property type="entry name" value="PDZ"/>
    <property type="match status" value="1"/>
</dbReference>
<dbReference type="SUPFAM" id="SSF52096">
    <property type="entry name" value="ClpP/crotonase"/>
    <property type="match status" value="1"/>
</dbReference>
<dbReference type="SMART" id="SM00228">
    <property type="entry name" value="PDZ"/>
    <property type="match status" value="1"/>
</dbReference>
<dbReference type="InterPro" id="IPR041489">
    <property type="entry name" value="PDZ_6"/>
</dbReference>
<dbReference type="InterPro" id="IPR028204">
    <property type="entry name" value="Tricorn_C1"/>
</dbReference>
<evidence type="ECO:0000259" key="1">
    <source>
        <dbReference type="PROSITE" id="PS50106"/>
    </source>
</evidence>
<dbReference type="GO" id="GO:0008236">
    <property type="term" value="F:serine-type peptidase activity"/>
    <property type="evidence" value="ECO:0007669"/>
    <property type="project" value="InterPro"/>
</dbReference>
<evidence type="ECO:0000313" key="3">
    <source>
        <dbReference type="Proteomes" id="UP000715781"/>
    </source>
</evidence>
<protein>
    <submittedName>
        <fullName evidence="2">S41 family peptidase</fullName>
    </submittedName>
</protein>
<dbReference type="Gene3D" id="2.30.42.10">
    <property type="match status" value="1"/>
</dbReference>
<dbReference type="AlphaFoldDB" id="A0A951Q164"/>
<comment type="caution">
    <text evidence="2">The sequence shown here is derived from an EMBL/GenBank/DDBJ whole genome shotgun (WGS) entry which is preliminary data.</text>
</comment>
<dbReference type="SUPFAM" id="SSF50156">
    <property type="entry name" value="PDZ domain-like"/>
    <property type="match status" value="1"/>
</dbReference>
<dbReference type="GO" id="GO:0030288">
    <property type="term" value="C:outer membrane-bounded periplasmic space"/>
    <property type="evidence" value="ECO:0007669"/>
    <property type="project" value="TreeGrafter"/>
</dbReference>
<dbReference type="Gene3D" id="3.30.750.44">
    <property type="match status" value="1"/>
</dbReference>
<dbReference type="Gene3D" id="3.90.226.10">
    <property type="entry name" value="2-enoyl-CoA Hydratase, Chain A, domain 1"/>
    <property type="match status" value="1"/>
</dbReference>
<dbReference type="Pfam" id="PF14684">
    <property type="entry name" value="Tricorn_C1"/>
    <property type="match status" value="1"/>
</dbReference>
<dbReference type="GO" id="GO:0006508">
    <property type="term" value="P:proteolysis"/>
    <property type="evidence" value="ECO:0007669"/>
    <property type="project" value="InterPro"/>
</dbReference>
<dbReference type="SMART" id="SM00245">
    <property type="entry name" value="TSPc"/>
    <property type="match status" value="1"/>
</dbReference>
<feature type="domain" description="PDZ" evidence="1">
    <location>
        <begin position="135"/>
        <end position="206"/>
    </location>
</feature>
<dbReference type="PANTHER" id="PTHR32060:SF30">
    <property type="entry name" value="CARBOXY-TERMINAL PROCESSING PROTEASE CTPA"/>
    <property type="match status" value="1"/>
</dbReference>
<dbReference type="EMBL" id="JAHHHN010000009">
    <property type="protein sequence ID" value="MBW4562926.1"/>
    <property type="molecule type" value="Genomic_DNA"/>
</dbReference>
<accession>A0A951Q164</accession>
<reference evidence="2" key="2">
    <citation type="journal article" date="2022" name="Microbiol. Resour. Announc.">
        <title>Metagenome Sequencing to Explore Phylogenomics of Terrestrial Cyanobacteria.</title>
        <authorList>
            <person name="Ward R.D."/>
            <person name="Stajich J.E."/>
            <person name="Johansen J.R."/>
            <person name="Huntemann M."/>
            <person name="Clum A."/>
            <person name="Foster B."/>
            <person name="Foster B."/>
            <person name="Roux S."/>
            <person name="Palaniappan K."/>
            <person name="Varghese N."/>
            <person name="Mukherjee S."/>
            <person name="Reddy T.B.K."/>
            <person name="Daum C."/>
            <person name="Copeland A."/>
            <person name="Chen I.A."/>
            <person name="Ivanova N.N."/>
            <person name="Kyrpides N.C."/>
            <person name="Shapiro N."/>
            <person name="Eloe-Fadrosh E.A."/>
            <person name="Pietrasiak N."/>
        </authorList>
    </citation>
    <scope>NUCLEOTIDE SEQUENCE</scope>
    <source>
        <strain evidence="2">JT2-VF2</strain>
    </source>
</reference>
<dbReference type="CDD" id="cd07562">
    <property type="entry name" value="Peptidase_S41_TRI"/>
    <property type="match status" value="1"/>
</dbReference>
<dbReference type="GO" id="GO:0004175">
    <property type="term" value="F:endopeptidase activity"/>
    <property type="evidence" value="ECO:0007669"/>
    <property type="project" value="TreeGrafter"/>
</dbReference>
<reference evidence="2" key="1">
    <citation type="submission" date="2021-05" db="EMBL/GenBank/DDBJ databases">
        <authorList>
            <person name="Pietrasiak N."/>
            <person name="Ward R."/>
            <person name="Stajich J.E."/>
            <person name="Kurbessoian T."/>
        </authorList>
    </citation>
    <scope>NUCLEOTIDE SEQUENCE</scope>
    <source>
        <strain evidence="2">JT2-VF2</strain>
    </source>
</reference>
<dbReference type="GO" id="GO:0007165">
    <property type="term" value="P:signal transduction"/>
    <property type="evidence" value="ECO:0007669"/>
    <property type="project" value="TreeGrafter"/>
</dbReference>
<dbReference type="InterPro" id="IPR036034">
    <property type="entry name" value="PDZ_sf"/>
</dbReference>
<gene>
    <name evidence="2" type="ORF">KME32_17610</name>
</gene>
<organism evidence="2 3">
    <name type="scientific">Mojavia pulchra JT2-VF2</name>
    <dbReference type="NCBI Taxonomy" id="287848"/>
    <lineage>
        <taxon>Bacteria</taxon>
        <taxon>Bacillati</taxon>
        <taxon>Cyanobacteriota</taxon>
        <taxon>Cyanophyceae</taxon>
        <taxon>Nostocales</taxon>
        <taxon>Nostocaceae</taxon>
    </lineage>
</organism>
<evidence type="ECO:0000313" key="2">
    <source>
        <dbReference type="EMBL" id="MBW4562926.1"/>
    </source>
</evidence>
<dbReference type="PANTHER" id="PTHR32060">
    <property type="entry name" value="TAIL-SPECIFIC PROTEASE"/>
    <property type="match status" value="1"/>
</dbReference>
<name>A0A951Q164_9NOST</name>
<dbReference type="Pfam" id="PF17820">
    <property type="entry name" value="PDZ_6"/>
    <property type="match status" value="1"/>
</dbReference>
<dbReference type="Proteomes" id="UP000715781">
    <property type="component" value="Unassembled WGS sequence"/>
</dbReference>
<dbReference type="InterPro" id="IPR029045">
    <property type="entry name" value="ClpP/crotonase-like_dom_sf"/>
</dbReference>
<sequence>MRVFGLTFFKHSARAFILSISVLLLLWLSSPLLPILAKPETQIFEQVWQTVNDNFYDPNLNGVDWKAVKKQYQLQLVKARSSKDVAVVLNQMLSQLKSSHTRFYTQDEPAYYQLLGIFQPRNPDLNKQLKQFFPKGKIEYTDIGLFTKDINGKTFTSSILDESPAAKAGFKVGDQILSVDGRPYHPIHSFAGKAGQTVKMLIQRSPEPSSQQEIAVVPKIFDASTMFLQAQTASIELIEQENKKVGYIHIWSNAADLYQQQLQDELIYGRLKNADGLVLDLRDGWGGGDISYLNIFSAKHNLSITNIPRDQRRYTYNYQWKKPVVMIVNEGSRSSKEILAFGFQQSKMGPVIGTQTAGAVLGGRPFLMRDGSLLYVAVTNVFVNGNQRLEGKGVIPDINIPFPLEYAQGVDPQKQKTIETVLQAQFPPTDK</sequence>
<dbReference type="InterPro" id="IPR005151">
    <property type="entry name" value="Tail-specific_protease"/>
</dbReference>
<dbReference type="Pfam" id="PF03572">
    <property type="entry name" value="Peptidase_S41"/>
    <property type="match status" value="1"/>
</dbReference>
<dbReference type="InterPro" id="IPR001478">
    <property type="entry name" value="PDZ"/>
</dbReference>
<proteinExistence type="predicted"/>